<evidence type="ECO:0000256" key="1">
    <source>
        <dbReference type="ARBA" id="ARBA00004141"/>
    </source>
</evidence>
<dbReference type="PANTHER" id="PTHR13439">
    <property type="entry name" value="CT120 PROTEIN"/>
    <property type="match status" value="1"/>
</dbReference>
<gene>
    <name evidence="7" type="ORF">Tsubulata_025333</name>
</gene>
<feature type="transmembrane region" description="Helical" evidence="5">
    <location>
        <begin position="20"/>
        <end position="41"/>
    </location>
</feature>
<organism evidence="7 8">
    <name type="scientific">Turnera subulata</name>
    <dbReference type="NCBI Taxonomy" id="218843"/>
    <lineage>
        <taxon>Eukaryota</taxon>
        <taxon>Viridiplantae</taxon>
        <taxon>Streptophyta</taxon>
        <taxon>Embryophyta</taxon>
        <taxon>Tracheophyta</taxon>
        <taxon>Spermatophyta</taxon>
        <taxon>Magnoliopsida</taxon>
        <taxon>eudicotyledons</taxon>
        <taxon>Gunneridae</taxon>
        <taxon>Pentapetalae</taxon>
        <taxon>rosids</taxon>
        <taxon>fabids</taxon>
        <taxon>Malpighiales</taxon>
        <taxon>Passifloraceae</taxon>
        <taxon>Turnera</taxon>
    </lineage>
</organism>
<dbReference type="EMBL" id="JAKUCV010005792">
    <property type="protein sequence ID" value="KAJ4829822.1"/>
    <property type="molecule type" value="Genomic_DNA"/>
</dbReference>
<feature type="transmembrane region" description="Helical" evidence="5">
    <location>
        <begin position="156"/>
        <end position="180"/>
    </location>
</feature>
<accession>A0A9Q0FG96</accession>
<dbReference type="Proteomes" id="UP001141552">
    <property type="component" value="Unassembled WGS sequence"/>
</dbReference>
<evidence type="ECO:0000256" key="5">
    <source>
        <dbReference type="SAM" id="Phobius"/>
    </source>
</evidence>
<name>A0A9Q0FG96_9ROSI</name>
<evidence type="ECO:0000313" key="7">
    <source>
        <dbReference type="EMBL" id="KAJ4829822.1"/>
    </source>
</evidence>
<feature type="transmembrane region" description="Helical" evidence="5">
    <location>
        <begin position="132"/>
        <end position="150"/>
    </location>
</feature>
<feature type="transmembrane region" description="Helical" evidence="5">
    <location>
        <begin position="62"/>
        <end position="80"/>
    </location>
</feature>
<keyword evidence="3 5" id="KW-1133">Transmembrane helix</keyword>
<dbReference type="InterPro" id="IPR050846">
    <property type="entry name" value="TLCD"/>
</dbReference>
<keyword evidence="2 5" id="KW-0812">Transmembrane</keyword>
<evidence type="ECO:0000259" key="6">
    <source>
        <dbReference type="SMART" id="SM00724"/>
    </source>
</evidence>
<keyword evidence="8" id="KW-1185">Reference proteome</keyword>
<feature type="domain" description="TLC" evidence="6">
    <location>
        <begin position="53"/>
        <end position="191"/>
    </location>
</feature>
<comment type="subcellular location">
    <subcellularLocation>
        <location evidence="1">Membrane</location>
        <topology evidence="1">Multi-pass membrane protein</topology>
    </subcellularLocation>
</comment>
<dbReference type="OrthoDB" id="10266980at2759"/>
<evidence type="ECO:0000313" key="8">
    <source>
        <dbReference type="Proteomes" id="UP001141552"/>
    </source>
</evidence>
<proteinExistence type="predicted"/>
<dbReference type="GO" id="GO:0005783">
    <property type="term" value="C:endoplasmic reticulum"/>
    <property type="evidence" value="ECO:0007669"/>
    <property type="project" value="TreeGrafter"/>
</dbReference>
<comment type="caution">
    <text evidence="7">The sequence shown here is derived from an EMBL/GenBank/DDBJ whole genome shotgun (WGS) entry which is preliminary data.</text>
</comment>
<dbReference type="AlphaFoldDB" id="A0A9Q0FG96"/>
<keyword evidence="4 5" id="KW-0472">Membrane</keyword>
<dbReference type="GO" id="GO:0055088">
    <property type="term" value="P:lipid homeostasis"/>
    <property type="evidence" value="ECO:0007669"/>
    <property type="project" value="TreeGrafter"/>
</dbReference>
<dbReference type="GO" id="GO:0016020">
    <property type="term" value="C:membrane"/>
    <property type="evidence" value="ECO:0007669"/>
    <property type="project" value="UniProtKB-SubCell"/>
</dbReference>
<protein>
    <recommendedName>
        <fullName evidence="6">TLC domain-containing protein</fullName>
    </recommendedName>
</protein>
<dbReference type="SMART" id="SM00724">
    <property type="entry name" value="TLC"/>
    <property type="match status" value="1"/>
</dbReference>
<dbReference type="InterPro" id="IPR006634">
    <property type="entry name" value="TLC-dom"/>
</dbReference>
<evidence type="ECO:0000256" key="3">
    <source>
        <dbReference type="ARBA" id="ARBA00022989"/>
    </source>
</evidence>
<evidence type="ECO:0000256" key="4">
    <source>
        <dbReference type="ARBA" id="ARBA00023136"/>
    </source>
</evidence>
<reference evidence="7" key="2">
    <citation type="journal article" date="2023" name="Plants (Basel)">
        <title>Annotation of the Turnera subulata (Passifloraceae) Draft Genome Reveals the S-Locus Evolved after the Divergence of Turneroideae from Passifloroideae in a Stepwise Manner.</title>
        <authorList>
            <person name="Henning P.M."/>
            <person name="Roalson E.H."/>
            <person name="Mir W."/>
            <person name="McCubbin A.G."/>
            <person name="Shore J.S."/>
        </authorList>
    </citation>
    <scope>NUCLEOTIDE SEQUENCE</scope>
    <source>
        <strain evidence="7">F60SS</strain>
    </source>
</reference>
<dbReference type="PANTHER" id="PTHR13439:SF0">
    <property type="entry name" value="TOPOISOMERASE I DAMAGE AFFECTED PROTEIN 4"/>
    <property type="match status" value="1"/>
</dbReference>
<feature type="transmembrane region" description="Helical" evidence="5">
    <location>
        <begin position="100"/>
        <end position="120"/>
    </location>
</feature>
<dbReference type="Pfam" id="PF03798">
    <property type="entry name" value="TRAM_LAG1_CLN8"/>
    <property type="match status" value="1"/>
</dbReference>
<reference evidence="7" key="1">
    <citation type="submission" date="2022-02" db="EMBL/GenBank/DDBJ databases">
        <authorList>
            <person name="Henning P.M."/>
            <person name="McCubbin A.G."/>
            <person name="Shore J.S."/>
        </authorList>
    </citation>
    <scope>NUCLEOTIDE SEQUENCE</scope>
    <source>
        <strain evidence="7">F60SS</strain>
        <tissue evidence="7">Leaves</tissue>
    </source>
</reference>
<sequence length="197" mass="22565">MVPLPFPPHFSSSQQMLWLYSALSGIFMCRIVYELTGFISLRCFKGYAKLSDAQKVEWSNRGFSTFHALVVASASLYLLLFSDLFDKDSQDVLIVHRNSTVSNCVLGISIGYFVADLAMILWQFPALGGLEYVARILLFIFFFSHMVIHFDEVKQIFPLGFYSLLTVPPILGVMNVFWFWKIVKGLIKTISKSRHRE</sequence>
<evidence type="ECO:0000256" key="2">
    <source>
        <dbReference type="ARBA" id="ARBA00022692"/>
    </source>
</evidence>